<evidence type="ECO:0000256" key="1">
    <source>
        <dbReference type="SAM" id="MobiDB-lite"/>
    </source>
</evidence>
<accession>A0A1D9G0H9</accession>
<feature type="region of interest" description="Disordered" evidence="1">
    <location>
        <begin position="1"/>
        <end position="22"/>
    </location>
</feature>
<evidence type="ECO:0000313" key="3">
    <source>
        <dbReference type="Proteomes" id="UP000176944"/>
    </source>
</evidence>
<feature type="region of interest" description="Disordered" evidence="1">
    <location>
        <begin position="241"/>
        <end position="323"/>
    </location>
</feature>
<feature type="region of interest" description="Disordered" evidence="1">
    <location>
        <begin position="194"/>
        <end position="216"/>
    </location>
</feature>
<name>A0A1D9G0H9_MOOP1</name>
<reference evidence="3" key="1">
    <citation type="submission" date="2016-10" db="EMBL/GenBank/DDBJ databases">
        <title>Comparative genomics uncovers the prolific and rare metabolic potential of the cyanobacterial genus Moorea.</title>
        <authorList>
            <person name="Leao T."/>
            <person name="Castelao G."/>
            <person name="Korobeynikov A."/>
            <person name="Monroe E.A."/>
            <person name="Podell S."/>
            <person name="Glukhov E."/>
            <person name="Allen E."/>
            <person name="Gerwick W.H."/>
            <person name="Gerwick L."/>
        </authorList>
    </citation>
    <scope>NUCLEOTIDE SEQUENCE [LARGE SCALE GENOMIC DNA]</scope>
    <source>
        <strain evidence="3">JHB</strain>
    </source>
</reference>
<evidence type="ECO:0008006" key="4">
    <source>
        <dbReference type="Google" id="ProtNLM"/>
    </source>
</evidence>
<dbReference type="AlphaFoldDB" id="A0A1D9G0H9"/>
<dbReference type="Proteomes" id="UP000176944">
    <property type="component" value="Chromosome"/>
</dbReference>
<evidence type="ECO:0000313" key="2">
    <source>
        <dbReference type="EMBL" id="AOY81129.1"/>
    </source>
</evidence>
<sequence length="389" mass="41922">MSQDVITKEKSTERLNPPLPIQPWSVDAEADRLMDDLFGDLYQIIENGSELPKEPAEPDYVSLEPIAIPKIPISAAIIPFLESPLPSTQELAETTSSELQTTTADTNSSTVADHSGQFLDKLLWTLAVLSLSAITMMWLTSQGKLTWSWLNNLVALVSVQQGKVSEPDAQFINYMLRSLEVIDRKAQAIKKPVIAQSLPNPTPPNPPVAPNSAATAPPTAIKERVLERVYYIPIEKVPTPDPAIASSAPVKPSPPTTPELTPSPSPIPKPPSATAIEPPPPNVLEPPPPITLELPPPPIPDPLPTATLDRLPPPPPPPPSSPAIKHTLVGLLELGEQSAALFKIDGVTQRVKLGEAIANSGWTLVSVDNQEAVIRRNGEVRSIYVGQHF</sequence>
<organism evidence="2 3">
    <name type="scientific">Moorena producens (strain JHB)</name>
    <dbReference type="NCBI Taxonomy" id="1454205"/>
    <lineage>
        <taxon>Bacteria</taxon>
        <taxon>Bacillati</taxon>
        <taxon>Cyanobacteriota</taxon>
        <taxon>Cyanophyceae</taxon>
        <taxon>Coleofasciculales</taxon>
        <taxon>Coleofasciculaceae</taxon>
        <taxon>Moorena</taxon>
    </lineage>
</organism>
<gene>
    <name evidence="2" type="ORF">BJP36_15685</name>
</gene>
<feature type="compositionally biased region" description="Pro residues" evidence="1">
    <location>
        <begin position="251"/>
        <end position="303"/>
    </location>
</feature>
<protein>
    <recommendedName>
        <fullName evidence="4">Type II secretion system protein GspC N-terminal domain-containing protein</fullName>
    </recommendedName>
</protein>
<dbReference type="PRINTS" id="PR01217">
    <property type="entry name" value="PRICHEXTENSN"/>
</dbReference>
<dbReference type="EMBL" id="CP017708">
    <property type="protein sequence ID" value="AOY81129.1"/>
    <property type="molecule type" value="Genomic_DNA"/>
</dbReference>
<feature type="region of interest" description="Disordered" evidence="1">
    <location>
        <begin position="89"/>
        <end position="111"/>
    </location>
</feature>
<feature type="compositionally biased region" description="Basic and acidic residues" evidence="1">
    <location>
        <begin position="1"/>
        <end position="13"/>
    </location>
</feature>
<feature type="compositionally biased region" description="Pro residues" evidence="1">
    <location>
        <begin position="200"/>
        <end position="209"/>
    </location>
</feature>
<feature type="compositionally biased region" description="Pro residues" evidence="1">
    <location>
        <begin position="311"/>
        <end position="321"/>
    </location>
</feature>
<proteinExistence type="predicted"/>